<dbReference type="Gene3D" id="3.40.50.300">
    <property type="entry name" value="P-loop containing nucleotide triphosphate hydrolases"/>
    <property type="match status" value="1"/>
</dbReference>
<dbReference type="Proteomes" id="UP000251571">
    <property type="component" value="Unassembled WGS sequence"/>
</dbReference>
<dbReference type="EMBL" id="UETC01000001">
    <property type="protein sequence ID" value="SSA38168.1"/>
    <property type="molecule type" value="Genomic_DNA"/>
</dbReference>
<keyword evidence="4" id="KW-1185">Reference proteome</keyword>
<proteinExistence type="predicted"/>
<evidence type="ECO:0000259" key="1">
    <source>
        <dbReference type="SMART" id="SM00072"/>
    </source>
</evidence>
<feature type="domain" description="Guanylate kinase/L-type calcium channel beta subunit" evidence="1">
    <location>
        <begin position="3"/>
        <end position="179"/>
    </location>
</feature>
<evidence type="ECO:0000313" key="4">
    <source>
        <dbReference type="Proteomes" id="UP000245839"/>
    </source>
</evidence>
<dbReference type="OrthoDB" id="341217at2"/>
<dbReference type="GO" id="GO:0016301">
    <property type="term" value="F:kinase activity"/>
    <property type="evidence" value="ECO:0007669"/>
    <property type="project" value="UniProtKB-KW"/>
</dbReference>
<evidence type="ECO:0000313" key="3">
    <source>
        <dbReference type="EMBL" id="SSA38168.1"/>
    </source>
</evidence>
<dbReference type="InterPro" id="IPR027417">
    <property type="entry name" value="P-loop_NTPase"/>
</dbReference>
<reference evidence="2 4" key="2">
    <citation type="submission" date="2018-03" db="EMBL/GenBank/DDBJ databases">
        <title>Genomic Encyclopedia of Archaeal and Bacterial Type Strains, Phase II (KMG-II): from individual species to whole genera.</title>
        <authorList>
            <person name="Goeker M."/>
        </authorList>
    </citation>
    <scope>NUCLEOTIDE SEQUENCE [LARGE SCALE GENOMIC DNA]</scope>
    <source>
        <strain evidence="2 4">DSM 25227</strain>
    </source>
</reference>
<dbReference type="Proteomes" id="UP000245839">
    <property type="component" value="Unassembled WGS sequence"/>
</dbReference>
<name>A0A2Y9A3Y8_9RHOB</name>
<organism evidence="3 5">
    <name type="scientific">Jannaschia seohaensis</name>
    <dbReference type="NCBI Taxonomy" id="475081"/>
    <lineage>
        <taxon>Bacteria</taxon>
        <taxon>Pseudomonadati</taxon>
        <taxon>Pseudomonadota</taxon>
        <taxon>Alphaproteobacteria</taxon>
        <taxon>Rhodobacterales</taxon>
        <taxon>Roseobacteraceae</taxon>
        <taxon>Jannaschia</taxon>
    </lineage>
</organism>
<dbReference type="SMART" id="SM00072">
    <property type="entry name" value="GuKc"/>
    <property type="match status" value="1"/>
</dbReference>
<dbReference type="RefSeq" id="WP_109562498.1">
    <property type="nucleotide sequence ID" value="NZ_QGDJ01000001.1"/>
</dbReference>
<reference evidence="3 5" key="1">
    <citation type="submission" date="2016-10" db="EMBL/GenBank/DDBJ databases">
        <authorList>
            <person name="Cai Z."/>
        </authorList>
    </citation>
    <scope>NUCLEOTIDE SEQUENCE [LARGE SCALE GENOMIC DNA]</scope>
    <source>
        <strain evidence="3 5">DSM 25227</strain>
    </source>
</reference>
<protein>
    <submittedName>
        <fullName evidence="3">Ribose 1,5-bisphosphokinase</fullName>
    </submittedName>
</protein>
<dbReference type="SUPFAM" id="SSF52540">
    <property type="entry name" value="P-loop containing nucleoside triphosphate hydrolases"/>
    <property type="match status" value="1"/>
</dbReference>
<keyword evidence="3" id="KW-0808">Transferase</keyword>
<keyword evidence="3" id="KW-0418">Kinase</keyword>
<dbReference type="InterPro" id="IPR008145">
    <property type="entry name" value="GK/Ca_channel_bsu"/>
</dbReference>
<evidence type="ECO:0000313" key="2">
    <source>
        <dbReference type="EMBL" id="PWJ21890.1"/>
    </source>
</evidence>
<sequence length="181" mass="18598">MTGPRTLAVVGPSGVGKDSLIAGLAARGPRLRPLRRVVTRPADETEPFLSVDPACFARMEAAGAFVLSWDAHGLRYGVPRAEVAALGPGQTGLVNLSRGVLDRAAAVLPGLAVLSVTAPADVLARRLAGRGREKAADIAARLARPAPPIPAGLPVLELDNGGALEASVDRVLDWLAQAAPE</sequence>
<gene>
    <name evidence="2" type="ORF">BCF38_101299</name>
    <name evidence="3" type="ORF">SAMN05421539_101299</name>
</gene>
<accession>A0A2Y9A3Y8</accession>
<dbReference type="AlphaFoldDB" id="A0A2Y9A3Y8"/>
<evidence type="ECO:0000313" key="5">
    <source>
        <dbReference type="Proteomes" id="UP000251571"/>
    </source>
</evidence>
<dbReference type="EMBL" id="QGDJ01000001">
    <property type="protein sequence ID" value="PWJ21890.1"/>
    <property type="molecule type" value="Genomic_DNA"/>
</dbReference>